<dbReference type="EMBL" id="JANPWB010000014">
    <property type="protein sequence ID" value="KAJ1100257.1"/>
    <property type="molecule type" value="Genomic_DNA"/>
</dbReference>
<dbReference type="Proteomes" id="UP001066276">
    <property type="component" value="Chromosome 10"/>
</dbReference>
<organism evidence="2 3">
    <name type="scientific">Pleurodeles waltl</name>
    <name type="common">Iberian ribbed newt</name>
    <dbReference type="NCBI Taxonomy" id="8319"/>
    <lineage>
        <taxon>Eukaryota</taxon>
        <taxon>Metazoa</taxon>
        <taxon>Chordata</taxon>
        <taxon>Craniata</taxon>
        <taxon>Vertebrata</taxon>
        <taxon>Euteleostomi</taxon>
        <taxon>Amphibia</taxon>
        <taxon>Batrachia</taxon>
        <taxon>Caudata</taxon>
        <taxon>Salamandroidea</taxon>
        <taxon>Salamandridae</taxon>
        <taxon>Pleurodelinae</taxon>
        <taxon>Pleurodeles</taxon>
    </lineage>
</organism>
<comment type="caution">
    <text evidence="2">The sequence shown here is derived from an EMBL/GenBank/DDBJ whole genome shotgun (WGS) entry which is preliminary data.</text>
</comment>
<dbReference type="AlphaFoldDB" id="A0AAV7M9P4"/>
<accession>A0AAV7M9P4</accession>
<reference evidence="2" key="1">
    <citation type="journal article" date="2022" name="bioRxiv">
        <title>Sequencing and chromosome-scale assembly of the giantPleurodeles waltlgenome.</title>
        <authorList>
            <person name="Brown T."/>
            <person name="Elewa A."/>
            <person name="Iarovenko S."/>
            <person name="Subramanian E."/>
            <person name="Araus A.J."/>
            <person name="Petzold A."/>
            <person name="Susuki M."/>
            <person name="Suzuki K.-i.T."/>
            <person name="Hayashi T."/>
            <person name="Toyoda A."/>
            <person name="Oliveira C."/>
            <person name="Osipova E."/>
            <person name="Leigh N.D."/>
            <person name="Simon A."/>
            <person name="Yun M.H."/>
        </authorList>
    </citation>
    <scope>NUCLEOTIDE SEQUENCE</scope>
    <source>
        <strain evidence="2">20211129_DDA</strain>
        <tissue evidence="2">Liver</tissue>
    </source>
</reference>
<proteinExistence type="predicted"/>
<evidence type="ECO:0000256" key="1">
    <source>
        <dbReference type="SAM" id="MobiDB-lite"/>
    </source>
</evidence>
<evidence type="ECO:0000313" key="2">
    <source>
        <dbReference type="EMBL" id="KAJ1100257.1"/>
    </source>
</evidence>
<feature type="region of interest" description="Disordered" evidence="1">
    <location>
        <begin position="72"/>
        <end position="94"/>
    </location>
</feature>
<gene>
    <name evidence="2" type="ORF">NDU88_005344</name>
</gene>
<sequence>MAHSRPLSDRDMLCIGSCLRPGWDHTLQPRQRCPCHWVLRSPIRAGVLLSFISTAPFRAAEAWDHSTLPSAKEANAAPPATPLPARVEFSVRHPGHIGTPRTRRLAFGSGSHLPL</sequence>
<evidence type="ECO:0000313" key="3">
    <source>
        <dbReference type="Proteomes" id="UP001066276"/>
    </source>
</evidence>
<keyword evidence="3" id="KW-1185">Reference proteome</keyword>
<protein>
    <submittedName>
        <fullName evidence="2">Uncharacterized protein</fullName>
    </submittedName>
</protein>
<name>A0AAV7M9P4_PLEWA</name>